<sequence>MTNCKPLATPMTQNEKLTKDDNRERANETTFRSLLGSLIYLTNTKPDIVHTMSIVSRYMSQPSKAYFTAAKRILHYIKETKSYGIFYKSEEASNLISYIDSYWTESIDDKKSTSGYAFFLGIKIISWSSRKQKTMALSSVGAEYIATTSAVY</sequence>
<accession>A0ACB7HFJ5</accession>
<reference evidence="2" key="1">
    <citation type="journal article" date="2016" name="Nat. Biotechnol.">
        <title>Sequencing wild and cultivated cassava and related species reveals extensive interspecific hybridization and genetic diversity.</title>
        <authorList>
            <person name="Bredeson J.V."/>
            <person name="Lyons J.B."/>
            <person name="Prochnik S.E."/>
            <person name="Wu G.A."/>
            <person name="Ha C.M."/>
            <person name="Edsinger-Gonzales E."/>
            <person name="Grimwood J."/>
            <person name="Schmutz J."/>
            <person name="Rabbi I.Y."/>
            <person name="Egesi C."/>
            <person name="Nauluvula P."/>
            <person name="Lebot V."/>
            <person name="Ndunguru J."/>
            <person name="Mkamilo G."/>
            <person name="Bart R.S."/>
            <person name="Setter T.L."/>
            <person name="Gleadow R.M."/>
            <person name="Kulakow P."/>
            <person name="Ferguson M.E."/>
            <person name="Rounsley S."/>
            <person name="Rokhsar D.S."/>
        </authorList>
    </citation>
    <scope>NUCLEOTIDE SEQUENCE [LARGE SCALE GENOMIC DNA]</scope>
    <source>
        <strain evidence="2">cv. AM560-2</strain>
    </source>
</reference>
<organism evidence="1 2">
    <name type="scientific">Manihot esculenta</name>
    <name type="common">Cassava</name>
    <name type="synonym">Jatropha manihot</name>
    <dbReference type="NCBI Taxonomy" id="3983"/>
    <lineage>
        <taxon>Eukaryota</taxon>
        <taxon>Viridiplantae</taxon>
        <taxon>Streptophyta</taxon>
        <taxon>Embryophyta</taxon>
        <taxon>Tracheophyta</taxon>
        <taxon>Spermatophyta</taxon>
        <taxon>Magnoliopsida</taxon>
        <taxon>eudicotyledons</taxon>
        <taxon>Gunneridae</taxon>
        <taxon>Pentapetalae</taxon>
        <taxon>rosids</taxon>
        <taxon>fabids</taxon>
        <taxon>Malpighiales</taxon>
        <taxon>Euphorbiaceae</taxon>
        <taxon>Crotonoideae</taxon>
        <taxon>Manihoteae</taxon>
        <taxon>Manihot</taxon>
    </lineage>
</organism>
<gene>
    <name evidence="1" type="ORF">MANES_07G071826v8</name>
</gene>
<dbReference type="EMBL" id="CM004393">
    <property type="protein sequence ID" value="KAG8650754.1"/>
    <property type="molecule type" value="Genomic_DNA"/>
</dbReference>
<evidence type="ECO:0000313" key="1">
    <source>
        <dbReference type="EMBL" id="KAG8650754.1"/>
    </source>
</evidence>
<protein>
    <submittedName>
        <fullName evidence="1">Uncharacterized protein</fullName>
    </submittedName>
</protein>
<dbReference type="Proteomes" id="UP000091857">
    <property type="component" value="Chromosome 7"/>
</dbReference>
<comment type="caution">
    <text evidence="1">The sequence shown here is derived from an EMBL/GenBank/DDBJ whole genome shotgun (WGS) entry which is preliminary data.</text>
</comment>
<evidence type="ECO:0000313" key="2">
    <source>
        <dbReference type="Proteomes" id="UP000091857"/>
    </source>
</evidence>
<keyword evidence="2" id="KW-1185">Reference proteome</keyword>
<name>A0ACB7HFJ5_MANES</name>
<proteinExistence type="predicted"/>